<feature type="transmembrane region" description="Helical" evidence="1">
    <location>
        <begin position="322"/>
        <end position="344"/>
    </location>
</feature>
<feature type="transmembrane region" description="Helical" evidence="1">
    <location>
        <begin position="115"/>
        <end position="137"/>
    </location>
</feature>
<name>X6MRE9_RETFI</name>
<protein>
    <submittedName>
        <fullName evidence="2">Uncharacterized protein</fullName>
    </submittedName>
</protein>
<sequence length="517" mass="60413">MCGKEIAYMSMSTDNGWSGRVTFATSQQYKLFRKAEEDGLVRFETKGNNDYLGCITFEALKNQWRDDICTLSYTEAFPDVYRCDCVNSVPQASASYNQVLIVAVRQSSKALENPIWGLVLGILFGALGVTIALLAMFQLKGQFIDNGERKHGWFWNYSIKGMYVLTVVVCLIECFVHIYFYKESSVNTKNNLKRWFIGLYLLLPIWVELSILTHFLCLYMLGYLWPIMAPSQHRYLQILLLFVVLLYMLVLVILPIVSRFQIHTSLYWKSYAYHICICTYMYMHYIIRQSNRKTFFLCLCCFFFLVFFFAFGTIIRSPVMEVIGYVVGGILIWYLLLFMTVCIQTKIKRDGQNVRKKKKFIFHTIPFWIIAFLCMLYQVTYTSFFFFACVLFTCIRMDIRVFPSYDHKKVLCFVLTGHCVRGEDWDSQCDVEGLDGLNAMHQHTAVAYSCTVWITLAMIVAPHWFIQRWLEWKLRKANGCFGGSSYNLRNSKMRSYYGPENRSLKKTYSIGDSVYDT</sequence>
<feature type="transmembrane region" description="Helical" evidence="1">
    <location>
        <begin position="445"/>
        <end position="466"/>
    </location>
</feature>
<dbReference type="EMBL" id="ASPP01018635">
    <property type="protein sequence ID" value="ETO16017.1"/>
    <property type="molecule type" value="Genomic_DNA"/>
</dbReference>
<organism evidence="2 3">
    <name type="scientific">Reticulomyxa filosa</name>
    <dbReference type="NCBI Taxonomy" id="46433"/>
    <lineage>
        <taxon>Eukaryota</taxon>
        <taxon>Sar</taxon>
        <taxon>Rhizaria</taxon>
        <taxon>Retaria</taxon>
        <taxon>Foraminifera</taxon>
        <taxon>Monothalamids</taxon>
        <taxon>Reticulomyxidae</taxon>
        <taxon>Reticulomyxa</taxon>
    </lineage>
</organism>
<evidence type="ECO:0000256" key="1">
    <source>
        <dbReference type="SAM" id="Phobius"/>
    </source>
</evidence>
<keyword evidence="1" id="KW-0812">Transmembrane</keyword>
<keyword evidence="1" id="KW-0472">Membrane</keyword>
<keyword evidence="1" id="KW-1133">Transmembrane helix</keyword>
<dbReference type="Proteomes" id="UP000023152">
    <property type="component" value="Unassembled WGS sequence"/>
</dbReference>
<feature type="transmembrane region" description="Helical" evidence="1">
    <location>
        <begin position="294"/>
        <end position="316"/>
    </location>
</feature>
<feature type="transmembrane region" description="Helical" evidence="1">
    <location>
        <begin position="157"/>
        <end position="180"/>
    </location>
</feature>
<feature type="transmembrane region" description="Helical" evidence="1">
    <location>
        <begin position="365"/>
        <end position="393"/>
    </location>
</feature>
<gene>
    <name evidence="2" type="ORF">RFI_21343</name>
</gene>
<proteinExistence type="predicted"/>
<reference evidence="2 3" key="1">
    <citation type="journal article" date="2013" name="Curr. Biol.">
        <title>The Genome of the Foraminiferan Reticulomyxa filosa.</title>
        <authorList>
            <person name="Glockner G."/>
            <person name="Hulsmann N."/>
            <person name="Schleicher M."/>
            <person name="Noegel A.A."/>
            <person name="Eichinger L."/>
            <person name="Gallinger C."/>
            <person name="Pawlowski J."/>
            <person name="Sierra R."/>
            <person name="Euteneuer U."/>
            <person name="Pillet L."/>
            <person name="Moustafa A."/>
            <person name="Platzer M."/>
            <person name="Groth M."/>
            <person name="Szafranski K."/>
            <person name="Schliwa M."/>
        </authorList>
    </citation>
    <scope>NUCLEOTIDE SEQUENCE [LARGE SCALE GENOMIC DNA]</scope>
</reference>
<dbReference type="AlphaFoldDB" id="X6MRE9"/>
<comment type="caution">
    <text evidence="2">The sequence shown here is derived from an EMBL/GenBank/DDBJ whole genome shotgun (WGS) entry which is preliminary data.</text>
</comment>
<accession>X6MRE9</accession>
<feature type="transmembrane region" description="Helical" evidence="1">
    <location>
        <begin position="200"/>
        <end position="226"/>
    </location>
</feature>
<evidence type="ECO:0000313" key="3">
    <source>
        <dbReference type="Proteomes" id="UP000023152"/>
    </source>
</evidence>
<keyword evidence="3" id="KW-1185">Reference proteome</keyword>
<feature type="transmembrane region" description="Helical" evidence="1">
    <location>
        <begin position="238"/>
        <end position="258"/>
    </location>
</feature>
<evidence type="ECO:0000313" key="2">
    <source>
        <dbReference type="EMBL" id="ETO16017.1"/>
    </source>
</evidence>